<comment type="catalytic activity">
    <reaction evidence="6">
        <text>(2S,6S)-2,6-diaminopimelate = meso-2,6-diaminopimelate</text>
        <dbReference type="Rhea" id="RHEA:15393"/>
        <dbReference type="ChEBI" id="CHEBI:57609"/>
        <dbReference type="ChEBI" id="CHEBI:57791"/>
        <dbReference type="EC" id="5.1.1.7"/>
    </reaction>
</comment>
<dbReference type="PANTHER" id="PTHR31689:SF0">
    <property type="entry name" value="DIAMINOPIMELATE EPIMERASE"/>
    <property type="match status" value="1"/>
</dbReference>
<comment type="subcellular location">
    <subcellularLocation>
        <location evidence="6">Cytoplasm</location>
    </subcellularLocation>
</comment>
<evidence type="ECO:0000256" key="7">
    <source>
        <dbReference type="NCBIfam" id="TIGR00652"/>
    </source>
</evidence>
<feature type="binding site" evidence="6">
    <location>
        <begin position="226"/>
        <end position="227"/>
    </location>
    <ligand>
        <name>substrate</name>
    </ligand>
</feature>
<feature type="binding site" evidence="6">
    <location>
        <begin position="78"/>
        <end position="79"/>
    </location>
    <ligand>
        <name>substrate</name>
    </ligand>
</feature>
<dbReference type="SUPFAM" id="SSF54506">
    <property type="entry name" value="Diaminopimelate epimerase-like"/>
    <property type="match status" value="2"/>
</dbReference>
<evidence type="ECO:0000256" key="6">
    <source>
        <dbReference type="HAMAP-Rule" id="MF_00197"/>
    </source>
</evidence>
<evidence type="ECO:0000256" key="2">
    <source>
        <dbReference type="ARBA" id="ARBA00022490"/>
    </source>
</evidence>
<dbReference type="GO" id="GO:0009089">
    <property type="term" value="P:lysine biosynthetic process via diaminopimelate"/>
    <property type="evidence" value="ECO:0007669"/>
    <property type="project" value="UniProtKB-UniRule"/>
</dbReference>
<feature type="binding site" evidence="6">
    <location>
        <position position="198"/>
    </location>
    <ligand>
        <name>substrate</name>
    </ligand>
</feature>
<dbReference type="Proteomes" id="UP000051494">
    <property type="component" value="Unassembled WGS sequence"/>
</dbReference>
<feature type="binding site" evidence="6">
    <location>
        <begin position="216"/>
        <end position="217"/>
    </location>
    <ligand>
        <name>substrate</name>
    </ligand>
</feature>
<feature type="site" description="Could be important to modulate the pK values of the two catalytic cysteine residues" evidence="6">
    <location>
        <position position="167"/>
    </location>
</feature>
<feature type="site" description="Could be important to modulate the pK values of the two catalytic cysteine residues" evidence="6">
    <location>
        <position position="216"/>
    </location>
</feature>
<keyword evidence="2 6" id="KW-0963">Cytoplasm</keyword>
<dbReference type="PANTHER" id="PTHR31689">
    <property type="entry name" value="DIAMINOPIMELATE EPIMERASE, CHLOROPLASTIC"/>
    <property type="match status" value="1"/>
</dbReference>
<reference evidence="9" key="2">
    <citation type="journal article" date="2016" name="Genome Announc.">
        <title>Draft Genome Sequences of Two Novel Amoeba-Resistant Intranuclear Bacteria, 'Candidatus Berkiella cookevillensis' and 'Candidatus Berkiella aquae'.</title>
        <authorList>
            <person name="Mehari Y.T."/>
            <person name="Arivett B.A."/>
            <person name="Farone A.L."/>
            <person name="Gunderson J.H."/>
            <person name="Farone M.B."/>
        </authorList>
    </citation>
    <scope>NUCLEOTIDE SEQUENCE</scope>
    <source>
        <strain evidence="9">CC99</strain>
    </source>
</reference>
<feature type="binding site" evidence="6">
    <location>
        <position position="15"/>
    </location>
    <ligand>
        <name>substrate</name>
    </ligand>
</feature>
<evidence type="ECO:0000256" key="5">
    <source>
        <dbReference type="ARBA" id="ARBA00023235"/>
    </source>
</evidence>
<keyword evidence="5 6" id="KW-0413">Isomerase</keyword>
<evidence type="ECO:0000313" key="9">
    <source>
        <dbReference type="EMBL" id="MCS5709687.1"/>
    </source>
</evidence>
<dbReference type="FunFam" id="3.10.310.10:FF:000001">
    <property type="entry name" value="Diaminopimelate epimerase"/>
    <property type="match status" value="1"/>
</dbReference>
<dbReference type="NCBIfam" id="TIGR00652">
    <property type="entry name" value="DapF"/>
    <property type="match status" value="1"/>
</dbReference>
<comment type="function">
    <text evidence="6">Catalyzes the stereoinversion of LL-2,6-diaminopimelate (L,L-DAP) to meso-diaminopimelate (meso-DAP), a precursor of L-lysine and an essential component of the bacterial peptidoglycan.</text>
</comment>
<dbReference type="OrthoDB" id="9805408at2"/>
<dbReference type="EC" id="5.1.1.7" evidence="6 7"/>
<dbReference type="AlphaFoldDB" id="A0A0Q9YS78"/>
<feature type="active site" description="Proton acceptor" evidence="6">
    <location>
        <position position="225"/>
    </location>
</feature>
<keyword evidence="3 6" id="KW-0028">Amino-acid biosynthesis</keyword>
<evidence type="ECO:0000256" key="1">
    <source>
        <dbReference type="ARBA" id="ARBA00010219"/>
    </source>
</evidence>
<feature type="binding site" evidence="6">
    <location>
        <position position="48"/>
    </location>
    <ligand>
        <name>substrate</name>
    </ligand>
</feature>
<keyword evidence="4 6" id="KW-0457">Lysine biosynthesis</keyword>
<dbReference type="RefSeq" id="WP_158003203.1">
    <property type="nucleotide sequence ID" value="NZ_LKHV02000001.1"/>
</dbReference>
<evidence type="ECO:0000256" key="4">
    <source>
        <dbReference type="ARBA" id="ARBA00023154"/>
    </source>
</evidence>
<reference evidence="8" key="1">
    <citation type="submission" date="2015-09" db="EMBL/GenBank/DDBJ databases">
        <title>Draft Genome Sequences of Two Novel Amoeba-resistant Intranuclear Bacteria, Candidatus Berkiella cookevillensis and Candidatus Berkiella aquae.</title>
        <authorList>
            <person name="Mehari Y.T."/>
            <person name="Arivett B.A."/>
            <person name="Farone A.L."/>
            <person name="Gunderson J.H."/>
            <person name="Farone M.B."/>
        </authorList>
    </citation>
    <scope>NUCLEOTIDE SEQUENCE [LARGE SCALE GENOMIC DNA]</scope>
    <source>
        <strain evidence="8">CC99</strain>
    </source>
</reference>
<dbReference type="STRING" id="437022.CC99x_01252"/>
<comment type="similarity">
    <text evidence="1 6">Belongs to the diaminopimelate epimerase family.</text>
</comment>
<proteinExistence type="inferred from homology"/>
<dbReference type="PATRIC" id="fig|1590042.3.peg.1269"/>
<protein>
    <recommendedName>
        <fullName evidence="6 7">Diaminopimelate epimerase</fullName>
        <shortName evidence="6">DAP epimerase</shortName>
        <ecNumber evidence="6 7">5.1.1.7</ecNumber>
    </recommendedName>
    <alternativeName>
        <fullName evidence="6">PLP-independent amino acid racemase</fullName>
    </alternativeName>
</protein>
<dbReference type="UniPathway" id="UPA00034">
    <property type="reaction ID" value="UER00025"/>
</dbReference>
<evidence type="ECO:0000313" key="10">
    <source>
        <dbReference type="Proteomes" id="UP000051494"/>
    </source>
</evidence>
<comment type="subunit">
    <text evidence="6">Homodimer.</text>
</comment>
<dbReference type="EMBL" id="LKHV02000001">
    <property type="protein sequence ID" value="MCS5709687.1"/>
    <property type="molecule type" value="Genomic_DNA"/>
</dbReference>
<feature type="binding site" evidence="6">
    <location>
        <position position="68"/>
    </location>
    <ligand>
        <name>substrate</name>
    </ligand>
</feature>
<sequence>MKKKIRFVKMQALGNDFVILDRITQSLTITPDLIAKIGHRQLGVGCDQILIVDPPSQPDYDFNYRIFNANGDEVEQCGNGARCFGRYVYEKGLTDKNYLTIGCLASPIYIDLSDPMRIEVLLGKPKFPPSAKDFHINTQKVNALGRYKVSIYKTDKDVTLLSIGNPHCVMSVSNVKDTRVASIGKSLQNDPIFPKGVNVSFVEVLARNHIKLRVYERGVGETQACGTAACAAVIAGVTQGELNTSVQVDMPGGSLSVNYDTQKGVSITGNTHTVFEGAFVINQTDEYEFAF</sequence>
<dbReference type="EMBL" id="LKHV01000005">
    <property type="protein sequence ID" value="KRG18771.1"/>
    <property type="molecule type" value="Genomic_DNA"/>
</dbReference>
<dbReference type="HAMAP" id="MF_00197">
    <property type="entry name" value="DAP_epimerase"/>
    <property type="match status" value="1"/>
</dbReference>
<evidence type="ECO:0000256" key="3">
    <source>
        <dbReference type="ARBA" id="ARBA00022605"/>
    </source>
</evidence>
<name>A0A0Q9YS78_9GAMM</name>
<dbReference type="GO" id="GO:0005829">
    <property type="term" value="C:cytosol"/>
    <property type="evidence" value="ECO:0007669"/>
    <property type="project" value="TreeGrafter"/>
</dbReference>
<organism evidence="8">
    <name type="scientific">Candidatus Berkiella cookevillensis</name>
    <dbReference type="NCBI Taxonomy" id="437022"/>
    <lineage>
        <taxon>Bacteria</taxon>
        <taxon>Pseudomonadati</taxon>
        <taxon>Pseudomonadota</taxon>
        <taxon>Gammaproteobacteria</taxon>
        <taxon>Candidatus Berkiellales</taxon>
        <taxon>Candidatus Berkiellaceae</taxon>
        <taxon>Candidatus Berkiella</taxon>
    </lineage>
</organism>
<evidence type="ECO:0000313" key="8">
    <source>
        <dbReference type="EMBL" id="KRG18771.1"/>
    </source>
</evidence>
<feature type="binding site" evidence="6">
    <location>
        <position position="165"/>
    </location>
    <ligand>
        <name>substrate</name>
    </ligand>
</feature>
<dbReference type="Gene3D" id="3.10.310.10">
    <property type="entry name" value="Diaminopimelate Epimerase, Chain A, domain 1"/>
    <property type="match status" value="2"/>
</dbReference>
<comment type="caution">
    <text evidence="8">The sequence shown here is derived from an EMBL/GenBank/DDBJ whole genome shotgun (WGS) entry which is preliminary data.</text>
</comment>
<comment type="pathway">
    <text evidence="6">Amino-acid biosynthesis; L-lysine biosynthesis via DAP pathway; DL-2,6-diaminopimelate from LL-2,6-diaminopimelate: step 1/1.</text>
</comment>
<gene>
    <name evidence="6 8" type="primary">dapF</name>
    <name evidence="9" type="ORF">CC99x_012345</name>
    <name evidence="8" type="ORF">CC99x_01252</name>
</gene>
<reference evidence="9" key="3">
    <citation type="submission" date="2021-06" db="EMBL/GenBank/DDBJ databases">
        <title>Genomic Description and Analysis of Intracellular Bacteria, Candidatus Berkiella cookevillensis and Candidatus Berkiella aquae.</title>
        <authorList>
            <person name="Kidane D.T."/>
            <person name="Mehari Y.T."/>
            <person name="Rice F.C."/>
            <person name="Arivett B.A."/>
            <person name="Farone A.L."/>
            <person name="Berk S.G."/>
            <person name="Farone M.B."/>
        </authorList>
    </citation>
    <scope>NUCLEOTIDE SEQUENCE</scope>
    <source>
        <strain evidence="9">CC99</strain>
    </source>
</reference>
<keyword evidence="10" id="KW-1185">Reference proteome</keyword>
<feature type="site" description="Important for dimerization" evidence="6">
    <location>
        <position position="275"/>
    </location>
</feature>
<accession>A0A0Q9YS78</accession>
<feature type="active site" description="Proton donor" evidence="6">
    <location>
        <position position="77"/>
    </location>
</feature>
<dbReference type="GO" id="GO:0008837">
    <property type="term" value="F:diaminopimelate epimerase activity"/>
    <property type="evidence" value="ECO:0007669"/>
    <property type="project" value="UniProtKB-UniRule"/>
</dbReference>
<dbReference type="Pfam" id="PF01678">
    <property type="entry name" value="DAP_epimerase"/>
    <property type="match status" value="2"/>
</dbReference>
<dbReference type="InterPro" id="IPR001653">
    <property type="entry name" value="DAP_epimerase_DapF"/>
</dbReference>